<reference evidence="1 2" key="1">
    <citation type="submission" date="2016-10" db="EMBL/GenBank/DDBJ databases">
        <authorList>
            <person name="de Groot N.N."/>
        </authorList>
    </citation>
    <scope>NUCLEOTIDE SEQUENCE [LARGE SCALE GENOMIC DNA]</scope>
    <source>
        <strain evidence="1 2">CGMCC 4.5506</strain>
    </source>
</reference>
<evidence type="ECO:0000313" key="2">
    <source>
        <dbReference type="Proteomes" id="UP000199494"/>
    </source>
</evidence>
<protein>
    <submittedName>
        <fullName evidence="1">Uncharacterized protein</fullName>
    </submittedName>
</protein>
<name>A0A1G6LQ26_9PSEU</name>
<dbReference type="Proteomes" id="UP000199494">
    <property type="component" value="Unassembled WGS sequence"/>
</dbReference>
<evidence type="ECO:0000313" key="1">
    <source>
        <dbReference type="EMBL" id="SDC45224.1"/>
    </source>
</evidence>
<dbReference type="STRING" id="530584.SAMN05421630_102163"/>
<sequence>MDAAGQKGTWNVTAVARLRYVTAHFESLQGLVLVPVISWMALAMAWAANWVPGWLVLAAAPGALLGSSAAVRHYRRHYGQVRPRTSRGHGAVSLLPIVVLTVAAATGTISEGWPVSLPGIVLGAGVIGCAWFRRPLAPALVPVGVLGVLLSVLPLAGAGRPHLLGQTEHWIFALLVGAAVVQVYGHVVLSRAFAGRQALRG</sequence>
<dbReference type="AlphaFoldDB" id="A0A1G6LQ26"/>
<proteinExistence type="predicted"/>
<accession>A0A1G6LQ26</accession>
<organism evidence="1 2">
    <name type="scientific">Prauserella marina</name>
    <dbReference type="NCBI Taxonomy" id="530584"/>
    <lineage>
        <taxon>Bacteria</taxon>
        <taxon>Bacillati</taxon>
        <taxon>Actinomycetota</taxon>
        <taxon>Actinomycetes</taxon>
        <taxon>Pseudonocardiales</taxon>
        <taxon>Pseudonocardiaceae</taxon>
        <taxon>Prauserella</taxon>
    </lineage>
</organism>
<dbReference type="EMBL" id="FMZE01000002">
    <property type="protein sequence ID" value="SDC45224.1"/>
    <property type="molecule type" value="Genomic_DNA"/>
</dbReference>
<gene>
    <name evidence="1" type="ORF">SAMN05421630_102163</name>
</gene>
<keyword evidence="2" id="KW-1185">Reference proteome</keyword>